<feature type="region of interest" description="Disordered" evidence="2">
    <location>
        <begin position="203"/>
        <end position="228"/>
    </location>
</feature>
<dbReference type="Proteomes" id="UP000241769">
    <property type="component" value="Unassembled WGS sequence"/>
</dbReference>
<reference evidence="3 4" key="1">
    <citation type="journal article" date="2018" name="Genome Biol. Evol.">
        <title>Multiple Roots of Fruiting Body Formation in Amoebozoa.</title>
        <authorList>
            <person name="Hillmann F."/>
            <person name="Forbes G."/>
            <person name="Novohradska S."/>
            <person name="Ferling I."/>
            <person name="Riege K."/>
            <person name="Groth M."/>
            <person name="Westermann M."/>
            <person name="Marz M."/>
            <person name="Spaller T."/>
            <person name="Winckler T."/>
            <person name="Schaap P."/>
            <person name="Glockner G."/>
        </authorList>
    </citation>
    <scope>NUCLEOTIDE SEQUENCE [LARGE SCALE GENOMIC DNA]</scope>
    <source>
        <strain evidence="3 4">Jena</strain>
    </source>
</reference>
<organism evidence="3 4">
    <name type="scientific">Planoprotostelium fungivorum</name>
    <dbReference type="NCBI Taxonomy" id="1890364"/>
    <lineage>
        <taxon>Eukaryota</taxon>
        <taxon>Amoebozoa</taxon>
        <taxon>Evosea</taxon>
        <taxon>Variosea</taxon>
        <taxon>Cavosteliida</taxon>
        <taxon>Cavosteliaceae</taxon>
        <taxon>Planoprotostelium</taxon>
    </lineage>
</organism>
<name>A0A2P6N306_9EUKA</name>
<evidence type="ECO:0000313" key="4">
    <source>
        <dbReference type="Proteomes" id="UP000241769"/>
    </source>
</evidence>
<evidence type="ECO:0000313" key="3">
    <source>
        <dbReference type="EMBL" id="PRP78331.1"/>
    </source>
</evidence>
<accession>A0A2P6N306</accession>
<evidence type="ECO:0000256" key="2">
    <source>
        <dbReference type="SAM" id="MobiDB-lite"/>
    </source>
</evidence>
<dbReference type="InParanoid" id="A0A2P6N306"/>
<sequence length="426" mass="48817">MGTLLSKETIDTSVQTLSSFVPSLGWVSYQAPTEDQVKKEKMDCLVRELRHLFDKENLNELREDDIQFIEDATELDDDLCEESWIEIDRSEDDVSSSDGGERFVTWYDHFSRLLIFARVLPDSEATPTPLKDHHAEKVAELEKQLNDMQDIKFQLEAVKQQFQQILTASALQSSRLYIDIPSVEATPPSTTSQTPIPMVEDAPASEAPVAPPPPPPPAPPGPQTETKGLPKIRSLGIMLVRPEAKEKTRADIEREVKSLIDDSDIININKPRALDNFLRLFPANSVAHTRVLERMLTDYSFLIRQLPLQPQTCYKRFKLWEDQLFKRVEQEEGKDKVTALRKKKAIQIEKLNTSNEIREEVSRTIQFLANERKKEAEREKEKARGKLMNSMVGELKDKLVEVKQKDQLQQAQKELENIESTEIVIE</sequence>
<proteinExistence type="predicted"/>
<feature type="coiled-coil region" evidence="1">
    <location>
        <begin position="358"/>
        <end position="421"/>
    </location>
</feature>
<comment type="caution">
    <text evidence="3">The sequence shown here is derived from an EMBL/GenBank/DDBJ whole genome shotgun (WGS) entry which is preliminary data.</text>
</comment>
<keyword evidence="1" id="KW-0175">Coiled coil</keyword>
<evidence type="ECO:0000256" key="1">
    <source>
        <dbReference type="SAM" id="Coils"/>
    </source>
</evidence>
<dbReference type="AlphaFoldDB" id="A0A2P6N306"/>
<keyword evidence="4" id="KW-1185">Reference proteome</keyword>
<gene>
    <name evidence="3" type="ORF">PROFUN_11371</name>
</gene>
<dbReference type="EMBL" id="MDYQ01000229">
    <property type="protein sequence ID" value="PRP78331.1"/>
    <property type="molecule type" value="Genomic_DNA"/>
</dbReference>
<feature type="compositionally biased region" description="Pro residues" evidence="2">
    <location>
        <begin position="209"/>
        <end position="222"/>
    </location>
</feature>
<feature type="coiled-coil region" evidence="1">
    <location>
        <begin position="131"/>
        <end position="161"/>
    </location>
</feature>
<protein>
    <submittedName>
        <fullName evidence="3">Actin binding protein</fullName>
    </submittedName>
</protein>